<evidence type="ECO:0008006" key="4">
    <source>
        <dbReference type="Google" id="ProtNLM"/>
    </source>
</evidence>
<dbReference type="EMBL" id="CP018632">
    <property type="protein sequence ID" value="ASJ76858.1"/>
    <property type="molecule type" value="Genomic_DNA"/>
</dbReference>
<dbReference type="InterPro" id="IPR021675">
    <property type="entry name" value="DUF3261"/>
</dbReference>
<evidence type="ECO:0000313" key="2">
    <source>
        <dbReference type="EMBL" id="ASJ76858.1"/>
    </source>
</evidence>
<feature type="signal peptide" evidence="1">
    <location>
        <begin position="1"/>
        <end position="21"/>
    </location>
</feature>
<organism evidence="2 3">
    <name type="scientific">Granulosicoccus antarcticus IMCC3135</name>
    <dbReference type="NCBI Taxonomy" id="1192854"/>
    <lineage>
        <taxon>Bacteria</taxon>
        <taxon>Pseudomonadati</taxon>
        <taxon>Pseudomonadota</taxon>
        <taxon>Gammaproteobacteria</taxon>
        <taxon>Chromatiales</taxon>
        <taxon>Granulosicoccaceae</taxon>
        <taxon>Granulosicoccus</taxon>
    </lineage>
</organism>
<dbReference type="PROSITE" id="PS51257">
    <property type="entry name" value="PROKAR_LIPOPROTEIN"/>
    <property type="match status" value="1"/>
</dbReference>
<keyword evidence="1" id="KW-0732">Signal</keyword>
<reference evidence="2 3" key="1">
    <citation type="submission" date="2016-12" db="EMBL/GenBank/DDBJ databases">
        <authorList>
            <person name="Song W.-J."/>
            <person name="Kurnit D.M."/>
        </authorList>
    </citation>
    <scope>NUCLEOTIDE SEQUENCE [LARGE SCALE GENOMIC DNA]</scope>
    <source>
        <strain evidence="2 3">IMCC3135</strain>
    </source>
</reference>
<gene>
    <name evidence="2" type="ORF">IMCC3135_34090</name>
</gene>
<keyword evidence="3" id="KW-1185">Reference proteome</keyword>
<dbReference type="Proteomes" id="UP000250079">
    <property type="component" value="Chromosome"/>
</dbReference>
<evidence type="ECO:0000256" key="1">
    <source>
        <dbReference type="SAM" id="SignalP"/>
    </source>
</evidence>
<evidence type="ECO:0000313" key="3">
    <source>
        <dbReference type="Proteomes" id="UP000250079"/>
    </source>
</evidence>
<name>A0A2Z2P3B2_9GAMM</name>
<proteinExistence type="predicted"/>
<accession>A0A2Z2P3B2</accession>
<dbReference type="KEGG" id="gai:IMCC3135_34090"/>
<dbReference type="AlphaFoldDB" id="A0A2Z2P3B2"/>
<sequence>MIRGRMTFLSGLLAFALSSCAITPSAPPIPRLTELAPTAPRVQRLQIFSAESEFQLTAVLAHTHDRLQLAVLSPNGQRLFTLLHDHDGTRYLPDSTISPPVTAPWLASRLGWALWPKESLESAFANTPWSLHSVANRREVLFRHRIQASILLSDACTVIEDFQMKVSMSISPLDSSKPCAPL</sequence>
<dbReference type="Pfam" id="PF11659">
    <property type="entry name" value="DUF3261"/>
    <property type="match status" value="1"/>
</dbReference>
<feature type="chain" id="PRO_5016369174" description="DUF3261 domain-containing protein" evidence="1">
    <location>
        <begin position="22"/>
        <end position="182"/>
    </location>
</feature>
<protein>
    <recommendedName>
        <fullName evidence="4">DUF3261 domain-containing protein</fullName>
    </recommendedName>
</protein>